<dbReference type="RefSeq" id="XP_035457834.1">
    <property type="nucleotide sequence ID" value="XM_035601941.2"/>
</dbReference>
<protein>
    <recommendedName>
        <fullName evidence="2">Regulatory protein zeste</fullName>
    </recommendedName>
</protein>
<gene>
    <name evidence="10" type="primary">LOC118281365</name>
</gene>
<dbReference type="InterPro" id="IPR028002">
    <property type="entry name" value="Myb_DNA-bind_5"/>
</dbReference>
<comment type="subunit">
    <text evidence="1">Self-associates forming complexes of several hundred monomers.</text>
</comment>
<evidence type="ECO:0000256" key="3">
    <source>
        <dbReference type="ARBA" id="ARBA00023015"/>
    </source>
</evidence>
<evidence type="ECO:0000313" key="10">
    <source>
        <dbReference type="RefSeq" id="XP_035457834.1"/>
    </source>
</evidence>
<dbReference type="Proteomes" id="UP000829999">
    <property type="component" value="Chromosome 8"/>
</dbReference>
<keyword evidence="6" id="KW-0175">Coiled coil</keyword>
<proteinExistence type="predicted"/>
<dbReference type="PANTHER" id="PTHR21411">
    <property type="entry name" value="APONTIC"/>
    <property type="match status" value="1"/>
</dbReference>
<comment type="function">
    <text evidence="5">Involved in transvection phenomena (= synapsis-dependent gene expression), where the synaptic pairing of chromosomes carrying genes with which zeste interacts influences the expression of these genes. Zeste binds to DNA and stimulates transcription from a nearby promoter.</text>
</comment>
<reference evidence="10" key="1">
    <citation type="submission" date="2025-08" db="UniProtKB">
        <authorList>
            <consortium name="RefSeq"/>
        </authorList>
    </citation>
    <scope>IDENTIFICATION</scope>
    <source>
        <tissue evidence="10">Whole larval tissue</tissue>
    </source>
</reference>
<dbReference type="OrthoDB" id="6340111at2759"/>
<evidence type="ECO:0000259" key="8">
    <source>
        <dbReference type="Pfam" id="PF13873"/>
    </source>
</evidence>
<evidence type="ECO:0000256" key="6">
    <source>
        <dbReference type="SAM" id="Coils"/>
    </source>
</evidence>
<sequence>MEPVQVNRRKRVANFTADEKILLAQLVKKRPIVESKITDGKSVAKKQVAWEQITQEFNSNANVHKRETITLKRAWDNMKAVTRKARAAERGNLIRTGGGPQPPPLSPQHGAIISIVEEAAPAVITEIKNTFDIDGTILNSIDTQELNIISESVNNPDTIDIEFKINSPEDTNQLEDEELFKNNSDKENSNQSIKTTDQVRRPTDYIRREAVLRIRHFENKKKIEIQILKTQLEIEQIRKKTALLEQEKAKYNLEKAKSEVTSNSN</sequence>
<keyword evidence="9" id="KW-1185">Reference proteome</keyword>
<feature type="coiled-coil region" evidence="6">
    <location>
        <begin position="220"/>
        <end position="254"/>
    </location>
</feature>
<evidence type="ECO:0000313" key="9">
    <source>
        <dbReference type="Proteomes" id="UP000829999"/>
    </source>
</evidence>
<feature type="region of interest" description="Disordered" evidence="7">
    <location>
        <begin position="181"/>
        <end position="200"/>
    </location>
</feature>
<organism evidence="9 10">
    <name type="scientific">Spodoptera frugiperda</name>
    <name type="common">Fall armyworm</name>
    <dbReference type="NCBI Taxonomy" id="7108"/>
    <lineage>
        <taxon>Eukaryota</taxon>
        <taxon>Metazoa</taxon>
        <taxon>Ecdysozoa</taxon>
        <taxon>Arthropoda</taxon>
        <taxon>Hexapoda</taxon>
        <taxon>Insecta</taxon>
        <taxon>Pterygota</taxon>
        <taxon>Neoptera</taxon>
        <taxon>Endopterygota</taxon>
        <taxon>Lepidoptera</taxon>
        <taxon>Glossata</taxon>
        <taxon>Ditrysia</taxon>
        <taxon>Noctuoidea</taxon>
        <taxon>Noctuidae</taxon>
        <taxon>Amphipyrinae</taxon>
        <taxon>Spodoptera</taxon>
    </lineage>
</organism>
<evidence type="ECO:0000256" key="5">
    <source>
        <dbReference type="ARBA" id="ARBA00025466"/>
    </source>
</evidence>
<name>A0A9R0DKD6_SPOFR</name>
<keyword evidence="3" id="KW-0805">Transcription regulation</keyword>
<feature type="domain" description="Myb/SANT-like DNA-binding" evidence="8">
    <location>
        <begin position="11"/>
        <end position="87"/>
    </location>
</feature>
<evidence type="ECO:0000256" key="7">
    <source>
        <dbReference type="SAM" id="MobiDB-lite"/>
    </source>
</evidence>
<accession>A0A9R0DKD6</accession>
<dbReference type="PANTHER" id="PTHR21411:SF0">
    <property type="entry name" value="REGULATORY PROTEIN ZESTE"/>
    <property type="match status" value="1"/>
</dbReference>
<keyword evidence="4" id="KW-0804">Transcription</keyword>
<dbReference type="Pfam" id="PF13873">
    <property type="entry name" value="Myb_DNA-bind_5"/>
    <property type="match status" value="1"/>
</dbReference>
<evidence type="ECO:0000256" key="1">
    <source>
        <dbReference type="ARBA" id="ARBA00011764"/>
    </source>
</evidence>
<evidence type="ECO:0000256" key="4">
    <source>
        <dbReference type="ARBA" id="ARBA00023163"/>
    </source>
</evidence>
<dbReference type="AlphaFoldDB" id="A0A9R0DKD6"/>
<evidence type="ECO:0000256" key="2">
    <source>
        <dbReference type="ARBA" id="ARBA00016807"/>
    </source>
</evidence>
<dbReference type="GeneID" id="118281365"/>